<dbReference type="FunFam" id="3.40.50.10810:FF:000019">
    <property type="entry name" value="DNA excision repair protein ERCC-6-like 2 isoform X1"/>
    <property type="match status" value="1"/>
</dbReference>
<dbReference type="PANTHER" id="PTHR45629">
    <property type="entry name" value="SNF2/RAD54 FAMILY MEMBER"/>
    <property type="match status" value="1"/>
</dbReference>
<evidence type="ECO:0000256" key="2">
    <source>
        <dbReference type="ARBA" id="ARBA00022741"/>
    </source>
</evidence>
<dbReference type="GO" id="GO:0016787">
    <property type="term" value="F:hydrolase activity"/>
    <property type="evidence" value="ECO:0007669"/>
    <property type="project" value="UniProtKB-KW"/>
</dbReference>
<evidence type="ECO:0000256" key="1">
    <source>
        <dbReference type="ARBA" id="ARBA00004123"/>
    </source>
</evidence>
<dbReference type="Pfam" id="PF00271">
    <property type="entry name" value="Helicase_C"/>
    <property type="match status" value="1"/>
</dbReference>
<accession>A0A8H5F6Z8</accession>
<dbReference type="GO" id="GO:0005524">
    <property type="term" value="F:ATP binding"/>
    <property type="evidence" value="ECO:0007669"/>
    <property type="project" value="InterPro"/>
</dbReference>
<name>A0A8H5F6Z8_9AGAR</name>
<feature type="compositionally biased region" description="Pro residues" evidence="6">
    <location>
        <begin position="1090"/>
        <end position="1101"/>
    </location>
</feature>
<evidence type="ECO:0000313" key="10">
    <source>
        <dbReference type="Proteomes" id="UP000541558"/>
    </source>
</evidence>
<sequence length="1179" mass="130782">MPEPVKKKGYAHRTSMTISAPPEVDPDSDFVAGAYIEEPKTKPKAKKLTKKRGSAPAKAVALSDDEYAPVKKTSSHKAKAKQPRPYKIHTNVLRDLFAGELVDGEIISFTSSEEESEDEVEEEQPEPLATSSNVPLVQGGPSVSDEVEPGSLKRKASPVLADDPSTKRLKLSGQGGSSLQAGHKPSQSSGVISDGGSVTEPESEPETSKAVVKPFLAYESGSTEDETEPEAKPNPPAKEFTWESGSTEPESDVEPVQKANPPAKEFTWESGSTEPESDEAQTQKPKLPAHGFVYESGSTEPESDEEQTQKKRKSLSANAKARIPKPNFPLKPGQTRQPALVLDEKKKVQVPASINTYLRGYQREGVQFLYNRYAANEGGLLGDDMGLGKTVQIAAFLSAIMGKEGVSTDIGRRRKWVSDLQDTEPLWKTHRRLPSDTPNKKWPTALIIAPKTVCLNWEKELETWGYFDVGVYMNGQKQKDQTLRDFELGRLDVVITTPQMATRDAGMLYDLAWSCIIFDEVHGVKDPKAQLTRALESYTCPVRIGMTGTAIQNSYMEMWTILNWTNPGKVGDQKQWRQYIERPLTRGQSASASEEERAKAMVVARVLKTKLLPQYFLRRSKSIIADQLPKKYDQVVFCPLTRSQILVYKKILDMEAIQNLMNRDKPCPCGSKKSLKACCHPYVTGDLFKFMSILIKLSNHLGLIVPGPNDPPEQLKRSREITDAIFPSGNAPTWAEAVMNPDHCGKWKTLESLLSQWRKDKTNKVLIFTKSVKLLEMLDFHLNYKSYPFVKLDGSTKQSDRMPLIDQFNSDPDLFIFLISTLAGGTGLNLTAANKVVIFDPNWNPAQDLQAKDRAFRIGQTRDVTVCRLLAAGTIEELIYARQIYKQQQMAIGYDASVQTRYFKGVQGDSSKRGELFGMENIFKLQEKELATKMAIEKANLAELDWAMANLEAKGRKGKKNADVDVFETAAKKGKEDDLRGLGALLLDDAVPTTAPTEKDVLKKLFDTIGVKYTHDNDDLFKASNVERERAKQTIQKVSGKRKKADPKGKKASSSKAPAESKPAPAPWPPLRGAAKRRAQQEAATHPVARPAPPPPAPAPRPKPKASTTEMEARLAARYSAAVKLGIINSPADLPRLAAEFVKMDPAKQEKLLAEFDEYMSTSEDEDEEDDEDEDEEDD</sequence>
<dbReference type="InterPro" id="IPR001650">
    <property type="entry name" value="Helicase_C-like"/>
</dbReference>
<feature type="region of interest" description="Disordered" evidence="6">
    <location>
        <begin position="1"/>
        <end position="25"/>
    </location>
</feature>
<comment type="subcellular location">
    <subcellularLocation>
        <location evidence="1">Nucleus</location>
    </subcellularLocation>
</comment>
<evidence type="ECO:0000256" key="3">
    <source>
        <dbReference type="ARBA" id="ARBA00022801"/>
    </source>
</evidence>
<comment type="caution">
    <text evidence="9">The sequence shown here is derived from an EMBL/GenBank/DDBJ whole genome shotgun (WGS) entry which is preliminary data.</text>
</comment>
<feature type="compositionally biased region" description="Acidic residues" evidence="6">
    <location>
        <begin position="112"/>
        <end position="125"/>
    </location>
</feature>
<dbReference type="InterPro" id="IPR049730">
    <property type="entry name" value="SNF2/RAD54-like_C"/>
</dbReference>
<evidence type="ECO:0000313" key="9">
    <source>
        <dbReference type="EMBL" id="KAF5325842.1"/>
    </source>
</evidence>
<keyword evidence="10" id="KW-1185">Reference proteome</keyword>
<dbReference type="InterPro" id="IPR038718">
    <property type="entry name" value="SNF2-like_sf"/>
</dbReference>
<dbReference type="AlphaFoldDB" id="A0A8H5F6Z8"/>
<feature type="domain" description="Helicase C-terminal" evidence="8">
    <location>
        <begin position="749"/>
        <end position="904"/>
    </location>
</feature>
<dbReference type="OrthoDB" id="413460at2759"/>
<gene>
    <name evidence="9" type="ORF">D9611_000954</name>
</gene>
<feature type="region of interest" description="Disordered" evidence="6">
    <location>
        <begin position="41"/>
        <end position="86"/>
    </location>
</feature>
<feature type="compositionally biased region" description="Basic residues" evidence="6">
    <location>
        <begin position="73"/>
        <end position="86"/>
    </location>
</feature>
<feature type="domain" description="Helicase ATP-binding" evidence="7">
    <location>
        <begin position="370"/>
        <end position="568"/>
    </location>
</feature>
<dbReference type="CDD" id="cd18793">
    <property type="entry name" value="SF2_C_SNF"/>
    <property type="match status" value="1"/>
</dbReference>
<proteinExistence type="predicted"/>
<dbReference type="SUPFAM" id="SSF52540">
    <property type="entry name" value="P-loop containing nucleoside triphosphate hydrolases"/>
    <property type="match status" value="2"/>
</dbReference>
<dbReference type="Gene3D" id="3.40.50.300">
    <property type="entry name" value="P-loop containing nucleotide triphosphate hydrolases"/>
    <property type="match status" value="1"/>
</dbReference>
<feature type="compositionally biased region" description="Acidic residues" evidence="6">
    <location>
        <begin position="1155"/>
        <end position="1179"/>
    </location>
</feature>
<organism evidence="9 10">
    <name type="scientific">Ephemerocybe angulata</name>
    <dbReference type="NCBI Taxonomy" id="980116"/>
    <lineage>
        <taxon>Eukaryota</taxon>
        <taxon>Fungi</taxon>
        <taxon>Dikarya</taxon>
        <taxon>Basidiomycota</taxon>
        <taxon>Agaricomycotina</taxon>
        <taxon>Agaricomycetes</taxon>
        <taxon>Agaricomycetidae</taxon>
        <taxon>Agaricales</taxon>
        <taxon>Agaricineae</taxon>
        <taxon>Psathyrellaceae</taxon>
        <taxon>Ephemerocybe</taxon>
    </lineage>
</organism>
<evidence type="ECO:0000256" key="4">
    <source>
        <dbReference type="ARBA" id="ARBA00022840"/>
    </source>
</evidence>
<protein>
    <submittedName>
        <fullName evidence="9">Uncharacterized protein</fullName>
    </submittedName>
</protein>
<feature type="compositionally biased region" description="Basic residues" evidence="6">
    <location>
        <begin position="42"/>
        <end position="53"/>
    </location>
</feature>
<dbReference type="EMBL" id="JAACJK010000163">
    <property type="protein sequence ID" value="KAF5325842.1"/>
    <property type="molecule type" value="Genomic_DNA"/>
</dbReference>
<feature type="region of interest" description="Disordered" evidence="6">
    <location>
        <begin position="1152"/>
        <end position="1179"/>
    </location>
</feature>
<keyword evidence="3" id="KW-0378">Hydrolase</keyword>
<evidence type="ECO:0000256" key="5">
    <source>
        <dbReference type="ARBA" id="ARBA00023242"/>
    </source>
</evidence>
<feature type="region of interest" description="Disordered" evidence="6">
    <location>
        <begin position="1024"/>
        <end position="1113"/>
    </location>
</feature>
<feature type="compositionally biased region" description="Low complexity" evidence="6">
    <location>
        <begin position="1054"/>
        <end position="1063"/>
    </location>
</feature>
<reference evidence="9 10" key="1">
    <citation type="journal article" date="2020" name="ISME J.">
        <title>Uncovering the hidden diversity of litter-decomposition mechanisms in mushroom-forming fungi.</title>
        <authorList>
            <person name="Floudas D."/>
            <person name="Bentzer J."/>
            <person name="Ahren D."/>
            <person name="Johansson T."/>
            <person name="Persson P."/>
            <person name="Tunlid A."/>
        </authorList>
    </citation>
    <scope>NUCLEOTIDE SEQUENCE [LARGE SCALE GENOMIC DNA]</scope>
    <source>
        <strain evidence="9 10">CBS 175.51</strain>
    </source>
</reference>
<dbReference type="Gene3D" id="3.40.50.10810">
    <property type="entry name" value="Tandem AAA-ATPase domain"/>
    <property type="match status" value="1"/>
</dbReference>
<dbReference type="SMART" id="SM00490">
    <property type="entry name" value="HELICc"/>
    <property type="match status" value="1"/>
</dbReference>
<dbReference type="InterPro" id="IPR014001">
    <property type="entry name" value="Helicase_ATP-bd"/>
</dbReference>
<dbReference type="PROSITE" id="PS51192">
    <property type="entry name" value="HELICASE_ATP_BIND_1"/>
    <property type="match status" value="1"/>
</dbReference>
<feature type="compositionally biased region" description="Basic residues" evidence="6">
    <location>
        <begin position="1039"/>
        <end position="1053"/>
    </location>
</feature>
<dbReference type="Pfam" id="PF00176">
    <property type="entry name" value="SNF2-rel_dom"/>
    <property type="match status" value="1"/>
</dbReference>
<dbReference type="InterPro" id="IPR050496">
    <property type="entry name" value="SNF2_RAD54_helicase_repair"/>
</dbReference>
<keyword evidence="5" id="KW-0539">Nucleus</keyword>
<dbReference type="PANTHER" id="PTHR45629:SF7">
    <property type="entry name" value="DNA EXCISION REPAIR PROTEIN ERCC-6-RELATED"/>
    <property type="match status" value="1"/>
</dbReference>
<dbReference type="SMART" id="SM00487">
    <property type="entry name" value="DEXDc"/>
    <property type="match status" value="1"/>
</dbReference>
<evidence type="ECO:0000256" key="6">
    <source>
        <dbReference type="SAM" id="MobiDB-lite"/>
    </source>
</evidence>
<feature type="compositionally biased region" description="Polar residues" evidence="6">
    <location>
        <begin position="269"/>
        <end position="284"/>
    </location>
</feature>
<keyword evidence="4" id="KW-0067">ATP-binding</keyword>
<dbReference type="GO" id="GO:0005634">
    <property type="term" value="C:nucleus"/>
    <property type="evidence" value="ECO:0007669"/>
    <property type="project" value="UniProtKB-SubCell"/>
</dbReference>
<dbReference type="InterPro" id="IPR000330">
    <property type="entry name" value="SNF2_N"/>
</dbReference>
<keyword evidence="2" id="KW-0547">Nucleotide-binding</keyword>
<evidence type="ECO:0000259" key="8">
    <source>
        <dbReference type="PROSITE" id="PS51194"/>
    </source>
</evidence>
<dbReference type="PROSITE" id="PS51194">
    <property type="entry name" value="HELICASE_CTER"/>
    <property type="match status" value="1"/>
</dbReference>
<evidence type="ECO:0000259" key="7">
    <source>
        <dbReference type="PROSITE" id="PS51192"/>
    </source>
</evidence>
<dbReference type="Proteomes" id="UP000541558">
    <property type="component" value="Unassembled WGS sequence"/>
</dbReference>
<dbReference type="InterPro" id="IPR027417">
    <property type="entry name" value="P-loop_NTPase"/>
</dbReference>
<feature type="region of interest" description="Disordered" evidence="6">
    <location>
        <begin position="107"/>
        <end position="336"/>
    </location>
</feature>